<proteinExistence type="predicted"/>
<dbReference type="OrthoDB" id="4033322at2759"/>
<dbReference type="AlphaFoldDB" id="A0A0X8HTZ9"/>
<keyword evidence="2" id="KW-1185">Reference proteome</keyword>
<sequence>MQEFERFAEAEEYGSPLEYGRSYEEEDELYGYLSMGQPSKIGMGAIEDDIFSLDQDGFVTNVTPAVSNTAATSGNIKPRLIHITNGCEIQSNIEFANAAQDNYRLWLTRV</sequence>
<dbReference type="GeneID" id="28724722"/>
<gene>
    <name evidence="1" type="ORF">AW171_hschr53383</name>
</gene>
<name>A0A0X8HTZ9_9SACH</name>
<accession>A0A0X8HTZ9</accession>
<evidence type="ECO:0000313" key="2">
    <source>
        <dbReference type="Proteomes" id="UP000243052"/>
    </source>
</evidence>
<reference evidence="1 2" key="1">
    <citation type="submission" date="2016-01" db="EMBL/GenBank/DDBJ databases">
        <title>Genome sequence of the yeast Holleya sinecauda.</title>
        <authorList>
            <person name="Dietrich F.S."/>
        </authorList>
    </citation>
    <scope>NUCLEOTIDE SEQUENCE [LARGE SCALE GENOMIC DNA]</scope>
    <source>
        <strain evidence="1 2">ATCC 58844</strain>
    </source>
</reference>
<evidence type="ECO:0000313" key="1">
    <source>
        <dbReference type="EMBL" id="AMD21432.1"/>
    </source>
</evidence>
<dbReference type="EMBL" id="CP014245">
    <property type="protein sequence ID" value="AMD21432.1"/>
    <property type="molecule type" value="Genomic_DNA"/>
</dbReference>
<dbReference type="RefSeq" id="XP_017988428.1">
    <property type="nucleotide sequence ID" value="XM_018132939.1"/>
</dbReference>
<organism evidence="1 2">
    <name type="scientific">Eremothecium sinecaudum</name>
    <dbReference type="NCBI Taxonomy" id="45286"/>
    <lineage>
        <taxon>Eukaryota</taxon>
        <taxon>Fungi</taxon>
        <taxon>Dikarya</taxon>
        <taxon>Ascomycota</taxon>
        <taxon>Saccharomycotina</taxon>
        <taxon>Saccharomycetes</taxon>
        <taxon>Saccharomycetales</taxon>
        <taxon>Saccharomycetaceae</taxon>
        <taxon>Eremothecium</taxon>
    </lineage>
</organism>
<dbReference type="Proteomes" id="UP000243052">
    <property type="component" value="Chromosome v"/>
</dbReference>
<protein>
    <submittedName>
        <fullName evidence="1">HER153Wp</fullName>
    </submittedName>
</protein>